<dbReference type="RefSeq" id="WP_101895786.1">
    <property type="nucleotide sequence ID" value="NZ_CP022684.1"/>
</dbReference>
<dbReference type="OrthoDB" id="9768133at2"/>
<evidence type="ECO:0000256" key="9">
    <source>
        <dbReference type="ARBA" id="ARBA00048995"/>
    </source>
</evidence>
<accession>A0A2K9LQ37</accession>
<dbReference type="EMBL" id="CP022684">
    <property type="protein sequence ID" value="AUM14412.1"/>
    <property type="molecule type" value="Genomic_DNA"/>
</dbReference>
<evidence type="ECO:0000256" key="1">
    <source>
        <dbReference type="ARBA" id="ARBA00001946"/>
    </source>
</evidence>
<evidence type="ECO:0000256" key="7">
    <source>
        <dbReference type="ARBA" id="ARBA00023239"/>
    </source>
</evidence>
<dbReference type="GO" id="GO:0006107">
    <property type="term" value="P:oxaloacetate metabolic process"/>
    <property type="evidence" value="ECO:0007669"/>
    <property type="project" value="UniProtKB-UniRule"/>
</dbReference>
<evidence type="ECO:0000313" key="14">
    <source>
        <dbReference type="Proteomes" id="UP000235116"/>
    </source>
</evidence>
<reference evidence="14" key="1">
    <citation type="submission" date="2017-08" db="EMBL/GenBank/DDBJ databases">
        <title>Direct submision.</title>
        <authorList>
            <person name="Kim S.-J."/>
            <person name="Rhee S.-K."/>
        </authorList>
    </citation>
    <scope>NUCLEOTIDE SEQUENCE [LARGE SCALE GENOMIC DNA]</scope>
    <source>
        <strain evidence="14">GI5</strain>
    </source>
</reference>
<dbReference type="GO" id="GO:0000287">
    <property type="term" value="F:magnesium ion binding"/>
    <property type="evidence" value="ECO:0007669"/>
    <property type="project" value="UniProtKB-UniRule"/>
</dbReference>
<evidence type="ECO:0000256" key="12">
    <source>
        <dbReference type="PROSITE-ProRule" id="PRU10112"/>
    </source>
</evidence>
<dbReference type="GO" id="GO:0006099">
    <property type="term" value="P:tricarboxylic acid cycle"/>
    <property type="evidence" value="ECO:0007669"/>
    <property type="project" value="InterPro"/>
</dbReference>
<evidence type="ECO:0000256" key="8">
    <source>
        <dbReference type="ARBA" id="ARBA00023300"/>
    </source>
</evidence>
<dbReference type="PROSITE" id="PS00781">
    <property type="entry name" value="PEPCASE_1"/>
    <property type="match status" value="1"/>
</dbReference>
<dbReference type="Proteomes" id="UP000235116">
    <property type="component" value="Chromosome"/>
</dbReference>
<dbReference type="InterPro" id="IPR018129">
    <property type="entry name" value="PEP_COase_Lys_AS"/>
</dbReference>
<dbReference type="SUPFAM" id="SSF51621">
    <property type="entry name" value="Phosphoenolpyruvate/pyruvate domain"/>
    <property type="match status" value="1"/>
</dbReference>
<organism evidence="13 14">
    <name type="scientific">Ketobacter alkanivorans</name>
    <dbReference type="NCBI Taxonomy" id="1917421"/>
    <lineage>
        <taxon>Bacteria</taxon>
        <taxon>Pseudomonadati</taxon>
        <taxon>Pseudomonadota</taxon>
        <taxon>Gammaproteobacteria</taxon>
        <taxon>Pseudomonadales</taxon>
        <taxon>Ketobacteraceae</taxon>
        <taxon>Ketobacter</taxon>
    </lineage>
</organism>
<name>A0A2K9LQ37_9GAMM</name>
<evidence type="ECO:0000256" key="3">
    <source>
        <dbReference type="ARBA" id="ARBA00008346"/>
    </source>
</evidence>
<keyword evidence="14" id="KW-1185">Reference proteome</keyword>
<dbReference type="InterPro" id="IPR015813">
    <property type="entry name" value="Pyrv/PenolPyrv_kinase-like_dom"/>
</dbReference>
<evidence type="ECO:0000256" key="10">
    <source>
        <dbReference type="HAMAP-Rule" id="MF_00595"/>
    </source>
</evidence>
<comment type="function">
    <text evidence="2 10">Forms oxaloacetate, a four-carbon dicarboxylic acid source for the tricarboxylic acid cycle.</text>
</comment>
<feature type="active site" evidence="10 12">
    <location>
        <position position="549"/>
    </location>
</feature>
<dbReference type="PROSITE" id="PS00393">
    <property type="entry name" value="PEPCASE_2"/>
    <property type="match status" value="1"/>
</dbReference>
<dbReference type="Pfam" id="PF00311">
    <property type="entry name" value="PEPcase"/>
    <property type="match status" value="1"/>
</dbReference>
<dbReference type="KEGG" id="kak:Kalk_19140"/>
<evidence type="ECO:0000256" key="11">
    <source>
        <dbReference type="PROSITE-ProRule" id="PRU10111"/>
    </source>
</evidence>
<gene>
    <name evidence="10" type="primary">ppc</name>
    <name evidence="13" type="ORF">Kalk_19140</name>
</gene>
<dbReference type="GO" id="GO:0005829">
    <property type="term" value="C:cytosol"/>
    <property type="evidence" value="ECO:0007669"/>
    <property type="project" value="TreeGrafter"/>
</dbReference>
<comment type="catalytic activity">
    <reaction evidence="9 10">
        <text>oxaloacetate + phosphate = phosphoenolpyruvate + hydrogencarbonate</text>
        <dbReference type="Rhea" id="RHEA:28370"/>
        <dbReference type="ChEBI" id="CHEBI:16452"/>
        <dbReference type="ChEBI" id="CHEBI:17544"/>
        <dbReference type="ChEBI" id="CHEBI:43474"/>
        <dbReference type="ChEBI" id="CHEBI:58702"/>
        <dbReference type="EC" id="4.1.1.31"/>
    </reaction>
</comment>
<dbReference type="EC" id="4.1.1.31" evidence="4 10"/>
<dbReference type="Gene3D" id="1.20.1440.90">
    <property type="entry name" value="Phosphoenolpyruvate/pyruvate domain"/>
    <property type="match status" value="1"/>
</dbReference>
<dbReference type="InterPro" id="IPR021135">
    <property type="entry name" value="PEP_COase"/>
</dbReference>
<proteinExistence type="inferred from homology"/>
<evidence type="ECO:0000256" key="5">
    <source>
        <dbReference type="ARBA" id="ARBA00022419"/>
    </source>
</evidence>
<keyword evidence="13" id="KW-0670">Pyruvate</keyword>
<comment type="subunit">
    <text evidence="10">Homotetramer.</text>
</comment>
<dbReference type="GO" id="GO:0008964">
    <property type="term" value="F:phosphoenolpyruvate carboxylase activity"/>
    <property type="evidence" value="ECO:0007669"/>
    <property type="project" value="UniProtKB-UniRule"/>
</dbReference>
<dbReference type="GO" id="GO:0015977">
    <property type="term" value="P:carbon fixation"/>
    <property type="evidence" value="ECO:0007669"/>
    <property type="project" value="UniProtKB-UniRule"/>
</dbReference>
<keyword evidence="6 10" id="KW-0460">Magnesium</keyword>
<dbReference type="PANTHER" id="PTHR30523:SF6">
    <property type="entry name" value="PHOSPHOENOLPYRUVATE CARBOXYLASE"/>
    <property type="match status" value="1"/>
</dbReference>
<keyword evidence="8 10" id="KW-0120">Carbon dioxide fixation</keyword>
<comment type="similarity">
    <text evidence="3 10">Belongs to the PEPCase type 1 family.</text>
</comment>
<comment type="cofactor">
    <cofactor evidence="1 10">
        <name>Mg(2+)</name>
        <dbReference type="ChEBI" id="CHEBI:18420"/>
    </cofactor>
</comment>
<dbReference type="PRINTS" id="PR00150">
    <property type="entry name" value="PEPCARBXLASE"/>
</dbReference>
<keyword evidence="7 10" id="KW-0456">Lyase</keyword>
<feature type="active site" evidence="10 11">
    <location>
        <position position="144"/>
    </location>
</feature>
<evidence type="ECO:0000256" key="2">
    <source>
        <dbReference type="ARBA" id="ARBA00003670"/>
    </source>
</evidence>
<evidence type="ECO:0000256" key="4">
    <source>
        <dbReference type="ARBA" id="ARBA00012305"/>
    </source>
</evidence>
<dbReference type="HAMAP" id="MF_00595">
    <property type="entry name" value="PEPcase_type1"/>
    <property type="match status" value="1"/>
</dbReference>
<dbReference type="AlphaFoldDB" id="A0A2K9LQ37"/>
<dbReference type="InterPro" id="IPR033129">
    <property type="entry name" value="PEPCASE_His_AS"/>
</dbReference>
<evidence type="ECO:0000256" key="6">
    <source>
        <dbReference type="ARBA" id="ARBA00022842"/>
    </source>
</evidence>
<dbReference type="InterPro" id="IPR022805">
    <property type="entry name" value="PEP_COase_bac/pln-type"/>
</dbReference>
<dbReference type="PANTHER" id="PTHR30523">
    <property type="entry name" value="PHOSPHOENOLPYRUVATE CARBOXYLASE"/>
    <property type="match status" value="1"/>
</dbReference>
<protein>
    <recommendedName>
        <fullName evidence="5 10">Phosphoenolpyruvate carboxylase</fullName>
        <shortName evidence="10">PEPC</shortName>
        <shortName evidence="10">PEPCase</shortName>
        <ecNumber evidence="4 10">4.1.1.31</ecNumber>
    </recommendedName>
</protein>
<sequence>MSEIDAHAPLRQDVRMLGQLLGNTLQEQESPVLLELVEEIRRLAKHARAGHEEHSQKLSEKLSRLEPELLVPVARAFSHFLNLANLAEQYHRVRRRHAYQQSQRKNQRATMAELHPRLQRAKISDDQLFDTLQDLSIDLVLTAHPTEVTRRTLIRKYDDITDCLERLDSVNLSDIERNRVMATLKRKIVSAWNSDEIRQERPTPVDEARWGFVTIEQTLWNAVPEYLRELDEWCQANIARSLPMDFTPFTFSSWMGGDRDGNPNVTAEVTREVVTLARWMAADLLSHDFENLHMELSMLDCNEELRQLAGDGREPYRAVIKPLRDRLIATKGYLNARLADEEWHGEQPILSKAELMEPLKLCHRSLMECGMSEIANGELLDTIRRLNTFGVTLLRLDIRQESTRHADAMATITQAIGLGDYTQWEETEKQRFLISELTSARPLIPRHLQCDADVQEVLDTFRMLAEQSIDSLGAYVISMAHVPSDVLAVLLLQKEAGMETLMRVVPLFETLDDLEHAQATLHRLFEIDWYRQHIEGQQEIMIGYSDSAKDGGFLAAAWVQYQAQEQLTALCKQYDVRLTLFHGRGGSTSRGGAPSYEAILSQPPGAVNGRIRITEQGEVIRAKFTPFGVAIRTLQRYVAATLEATLLEQPAPNPEWREIMGELAETGMQSYRKLLREDPRFLSYFRHATPEQELQRLPLGSRPAKRRKDGGIETLRAIPWVFAWTQMRLMLPGWLGADEAFQKALQSGKGGLLHEMYERWPFFRMIVGMLEMVLAKSDPQIAAYYERRLAQPEDRKLGQELHSRLADMVDLVNSITGHSMLLQNNSVIRRSIEVRNPYLDPLHMLQVELMRAGRLKTEERPEETRALMITVAGIAAGMRNTG</sequence>
<dbReference type="NCBIfam" id="NF000584">
    <property type="entry name" value="PRK00009.1"/>
    <property type="match status" value="1"/>
</dbReference>
<evidence type="ECO:0000313" key="13">
    <source>
        <dbReference type="EMBL" id="AUM14412.1"/>
    </source>
</evidence>